<evidence type="ECO:0000256" key="8">
    <source>
        <dbReference type="ARBA" id="ARBA00023004"/>
    </source>
</evidence>
<feature type="transmembrane region" description="Helical" evidence="13">
    <location>
        <begin position="72"/>
        <end position="91"/>
    </location>
</feature>
<dbReference type="Proteomes" id="UP000648187">
    <property type="component" value="Unassembled WGS sequence"/>
</dbReference>
<dbReference type="GO" id="GO:0006636">
    <property type="term" value="P:unsaturated fatty acid biosynthetic process"/>
    <property type="evidence" value="ECO:0007669"/>
    <property type="project" value="TreeGrafter"/>
</dbReference>
<evidence type="ECO:0000259" key="14">
    <source>
        <dbReference type="Pfam" id="PF00487"/>
    </source>
</evidence>
<reference evidence="15" key="1">
    <citation type="submission" date="2020-08" db="EMBL/GenBank/DDBJ databases">
        <title>Spodoptera exigua strain:BAW_Kor-Di-RS1 Genome sequencing and assembly.</title>
        <authorList>
            <person name="Kim J."/>
            <person name="Nam H.Y."/>
            <person name="Kwon M."/>
            <person name="Choi J.H."/>
            <person name="Cho S.R."/>
            <person name="Kim G.-H."/>
        </authorList>
    </citation>
    <scope>NUCLEOTIDE SEQUENCE</scope>
    <source>
        <strain evidence="15">BAW_Kor-Di-RS1</strain>
        <tissue evidence="15">Whole-body</tissue>
    </source>
</reference>
<keyword evidence="16" id="KW-1185">Reference proteome</keyword>
<feature type="domain" description="Fatty acid desaturase" evidence="14">
    <location>
        <begin position="3"/>
        <end position="107"/>
    </location>
</feature>
<dbReference type="InterPro" id="IPR015876">
    <property type="entry name" value="Acyl-CoA_DS"/>
</dbReference>
<evidence type="ECO:0000256" key="10">
    <source>
        <dbReference type="ARBA" id="ARBA00023136"/>
    </source>
</evidence>
<evidence type="ECO:0000256" key="7">
    <source>
        <dbReference type="ARBA" id="ARBA00023002"/>
    </source>
</evidence>
<comment type="subcellular location">
    <subcellularLocation>
        <location evidence="1">Membrane</location>
        <topology evidence="1">Multi-pass membrane protein</topology>
    </subcellularLocation>
</comment>
<dbReference type="PANTHER" id="PTHR11351:SF61">
    <property type="entry name" value="RH14937P"/>
    <property type="match status" value="1"/>
</dbReference>
<evidence type="ECO:0000256" key="13">
    <source>
        <dbReference type="SAM" id="Phobius"/>
    </source>
</evidence>
<dbReference type="GO" id="GO:0004768">
    <property type="term" value="F:stearoyl-CoA 9-desaturase activity"/>
    <property type="evidence" value="ECO:0007669"/>
    <property type="project" value="TreeGrafter"/>
</dbReference>
<dbReference type="AlphaFoldDB" id="A0A835GDY7"/>
<evidence type="ECO:0000256" key="11">
    <source>
        <dbReference type="ARBA" id="ARBA00023160"/>
    </source>
</evidence>
<evidence type="ECO:0000256" key="1">
    <source>
        <dbReference type="ARBA" id="ARBA00004141"/>
    </source>
</evidence>
<keyword evidence="8" id="KW-0408">Iron</keyword>
<comment type="similarity">
    <text evidence="2 12">Belongs to the fatty acid desaturase type 1 family.</text>
</comment>
<evidence type="ECO:0000256" key="3">
    <source>
        <dbReference type="ARBA" id="ARBA00022516"/>
    </source>
</evidence>
<comment type="cofactor">
    <cofactor evidence="12">
        <name>Fe(2+)</name>
        <dbReference type="ChEBI" id="CHEBI:29033"/>
    </cofactor>
</comment>
<evidence type="ECO:0000256" key="12">
    <source>
        <dbReference type="RuleBase" id="RU000581"/>
    </source>
</evidence>
<keyword evidence="4 12" id="KW-0812">Transmembrane</keyword>
<keyword evidence="7 12" id="KW-0560">Oxidoreductase</keyword>
<dbReference type="PRINTS" id="PR00075">
    <property type="entry name" value="FACDDSATRASE"/>
</dbReference>
<gene>
    <name evidence="15" type="ORF">HW555_008449</name>
</gene>
<dbReference type="GO" id="GO:0005789">
    <property type="term" value="C:endoplasmic reticulum membrane"/>
    <property type="evidence" value="ECO:0007669"/>
    <property type="project" value="TreeGrafter"/>
</dbReference>
<accession>A0A835GDY7</accession>
<keyword evidence="10 13" id="KW-0472">Membrane</keyword>
<evidence type="ECO:0000313" key="15">
    <source>
        <dbReference type="EMBL" id="KAF9413283.1"/>
    </source>
</evidence>
<name>A0A835GDY7_SPOEX</name>
<comment type="caution">
    <text evidence="15">The sequence shown here is derived from an EMBL/GenBank/DDBJ whole genome shotgun (WGS) entry which is preliminary data.</text>
</comment>
<evidence type="ECO:0000313" key="16">
    <source>
        <dbReference type="Proteomes" id="UP000648187"/>
    </source>
</evidence>
<organism evidence="15 16">
    <name type="scientific">Spodoptera exigua</name>
    <name type="common">Beet armyworm</name>
    <name type="synonym">Noctua fulgens</name>
    <dbReference type="NCBI Taxonomy" id="7107"/>
    <lineage>
        <taxon>Eukaryota</taxon>
        <taxon>Metazoa</taxon>
        <taxon>Ecdysozoa</taxon>
        <taxon>Arthropoda</taxon>
        <taxon>Hexapoda</taxon>
        <taxon>Insecta</taxon>
        <taxon>Pterygota</taxon>
        <taxon>Neoptera</taxon>
        <taxon>Endopterygota</taxon>
        <taxon>Lepidoptera</taxon>
        <taxon>Glossata</taxon>
        <taxon>Ditrysia</taxon>
        <taxon>Noctuoidea</taxon>
        <taxon>Noctuidae</taxon>
        <taxon>Amphipyrinae</taxon>
        <taxon>Spodoptera</taxon>
    </lineage>
</organism>
<sequence length="201" mass="23240">RDIYTWALDHRVHHKYAETVADPHDIRRGFWFAHVGWLVLTPHPAVEDRRIALRPTCADLIADPVVRLQKQFFIPMFALLNIAIPIWVPWYCWNETLVNSFVISFVMRFVKSVENSLVSLAALGEGWHNYHHVFPWDYRTSELGKLNISTGFIDFFAKIGWAYDLKAATTDMISKRAKRCGDGTFGESEEPYPSSEKCHAE</sequence>
<evidence type="ECO:0000256" key="5">
    <source>
        <dbReference type="ARBA" id="ARBA00022832"/>
    </source>
</evidence>
<keyword evidence="6 13" id="KW-1133">Transmembrane helix</keyword>
<evidence type="ECO:0000256" key="9">
    <source>
        <dbReference type="ARBA" id="ARBA00023098"/>
    </source>
</evidence>
<feature type="non-terminal residue" evidence="15">
    <location>
        <position position="201"/>
    </location>
</feature>
<keyword evidence="3 12" id="KW-0444">Lipid biosynthesis</keyword>
<dbReference type="InterPro" id="IPR005804">
    <property type="entry name" value="FA_desaturase_dom"/>
</dbReference>
<evidence type="ECO:0000256" key="4">
    <source>
        <dbReference type="ARBA" id="ARBA00022692"/>
    </source>
</evidence>
<keyword evidence="9" id="KW-0443">Lipid metabolism</keyword>
<dbReference type="EMBL" id="JACKWZ010000165">
    <property type="protein sequence ID" value="KAF9413283.1"/>
    <property type="molecule type" value="Genomic_DNA"/>
</dbReference>
<dbReference type="Pfam" id="PF00487">
    <property type="entry name" value="FA_desaturase"/>
    <property type="match status" value="1"/>
</dbReference>
<keyword evidence="11 12" id="KW-0275">Fatty acid biosynthesis</keyword>
<proteinExistence type="inferred from homology"/>
<keyword evidence="5" id="KW-0276">Fatty acid metabolism</keyword>
<protein>
    <recommendedName>
        <fullName evidence="14">Fatty acid desaturase domain-containing protein</fullName>
    </recommendedName>
</protein>
<evidence type="ECO:0000256" key="6">
    <source>
        <dbReference type="ARBA" id="ARBA00022989"/>
    </source>
</evidence>
<dbReference type="CDD" id="cd03505">
    <property type="entry name" value="Delta9-FADS-like"/>
    <property type="match status" value="1"/>
</dbReference>
<comment type="domain">
    <text evidence="12">The histidine box domains are involved in binding the catalytic metal ions.</text>
</comment>
<dbReference type="GO" id="GO:0005506">
    <property type="term" value="F:iron ion binding"/>
    <property type="evidence" value="ECO:0007669"/>
    <property type="project" value="TreeGrafter"/>
</dbReference>
<dbReference type="PANTHER" id="PTHR11351">
    <property type="entry name" value="ACYL-COA DESATURASE"/>
    <property type="match status" value="1"/>
</dbReference>
<evidence type="ECO:0000256" key="2">
    <source>
        <dbReference type="ARBA" id="ARBA00009295"/>
    </source>
</evidence>